<keyword evidence="2" id="KW-1185">Reference proteome</keyword>
<evidence type="ECO:0000313" key="2">
    <source>
        <dbReference type="Proteomes" id="UP000190648"/>
    </source>
</evidence>
<gene>
    <name evidence="1" type="ORF">AV530_013911</name>
</gene>
<reference evidence="1 2" key="1">
    <citation type="submission" date="2016-02" db="EMBL/GenBank/DDBJ databases">
        <title>Band-tailed pigeon sequencing and assembly.</title>
        <authorList>
            <person name="Soares A.E."/>
            <person name="Novak B.J."/>
            <person name="Rice E.S."/>
            <person name="O'Connell B."/>
            <person name="Chang D."/>
            <person name="Weber S."/>
            <person name="Shapiro B."/>
        </authorList>
    </citation>
    <scope>NUCLEOTIDE SEQUENCE [LARGE SCALE GENOMIC DNA]</scope>
    <source>
        <strain evidence="1">BTP2013</strain>
        <tissue evidence="1">Blood</tissue>
    </source>
</reference>
<dbReference type="AlphaFoldDB" id="A0A1V4KMX4"/>
<dbReference type="EMBL" id="LSYS01002736">
    <property type="protein sequence ID" value="OPJ85800.1"/>
    <property type="molecule type" value="Genomic_DNA"/>
</dbReference>
<accession>A0A1V4KMX4</accession>
<proteinExistence type="predicted"/>
<sequence>MRKASEKYKKTGLCHGTCASRGRMVRETNLNFSNGLQITNINETFREKCRINVDAQNEGMHRAGERLKAEENRQYRATYILQKVI</sequence>
<name>A0A1V4KMX4_PATFA</name>
<protein>
    <submittedName>
        <fullName evidence="1">Uncharacterized protein</fullName>
    </submittedName>
</protein>
<dbReference type="Proteomes" id="UP000190648">
    <property type="component" value="Unassembled WGS sequence"/>
</dbReference>
<comment type="caution">
    <text evidence="1">The sequence shown here is derived from an EMBL/GenBank/DDBJ whole genome shotgun (WGS) entry which is preliminary data.</text>
</comment>
<organism evidence="1 2">
    <name type="scientific">Patagioenas fasciata monilis</name>
    <dbReference type="NCBI Taxonomy" id="372326"/>
    <lineage>
        <taxon>Eukaryota</taxon>
        <taxon>Metazoa</taxon>
        <taxon>Chordata</taxon>
        <taxon>Craniata</taxon>
        <taxon>Vertebrata</taxon>
        <taxon>Euteleostomi</taxon>
        <taxon>Archelosauria</taxon>
        <taxon>Archosauria</taxon>
        <taxon>Dinosauria</taxon>
        <taxon>Saurischia</taxon>
        <taxon>Theropoda</taxon>
        <taxon>Coelurosauria</taxon>
        <taxon>Aves</taxon>
        <taxon>Neognathae</taxon>
        <taxon>Neoaves</taxon>
        <taxon>Columbimorphae</taxon>
        <taxon>Columbiformes</taxon>
        <taxon>Columbidae</taxon>
        <taxon>Patagioenas</taxon>
    </lineage>
</organism>
<evidence type="ECO:0000313" key="1">
    <source>
        <dbReference type="EMBL" id="OPJ85800.1"/>
    </source>
</evidence>